<dbReference type="AlphaFoldDB" id="A0A1Y1KP82"/>
<reference evidence="2" key="1">
    <citation type="journal article" date="2016" name="Sci. Rep.">
        <title>Molecular characterization of firefly nuptial gifts: a multi-omics approach sheds light on postcopulatory sexual selection.</title>
        <authorList>
            <person name="Al-Wathiqui N."/>
            <person name="Fallon T.R."/>
            <person name="South A."/>
            <person name="Weng J.K."/>
            <person name="Lewis S.M."/>
        </authorList>
    </citation>
    <scope>NUCLEOTIDE SEQUENCE</scope>
</reference>
<protein>
    <recommendedName>
        <fullName evidence="3">Peptidase A2 domain-containing protein</fullName>
    </recommendedName>
</protein>
<dbReference type="Pfam" id="PF08284">
    <property type="entry name" value="RVP_2"/>
    <property type="match status" value="1"/>
</dbReference>
<dbReference type="EMBL" id="GEZM01077607">
    <property type="protein sequence ID" value="JAV63239.1"/>
    <property type="molecule type" value="Transcribed_RNA"/>
</dbReference>
<feature type="region of interest" description="Disordered" evidence="1">
    <location>
        <begin position="102"/>
        <end position="128"/>
    </location>
</feature>
<evidence type="ECO:0000256" key="1">
    <source>
        <dbReference type="SAM" id="MobiDB-lite"/>
    </source>
</evidence>
<accession>A0A1Y1KP82</accession>
<dbReference type="SUPFAM" id="SSF50630">
    <property type="entry name" value="Acid proteases"/>
    <property type="match status" value="1"/>
</dbReference>
<dbReference type="InterPro" id="IPR021109">
    <property type="entry name" value="Peptidase_aspartic_dom_sf"/>
</dbReference>
<proteinExistence type="predicted"/>
<feature type="compositionally biased region" description="Basic and acidic residues" evidence="1">
    <location>
        <begin position="111"/>
        <end position="122"/>
    </location>
</feature>
<sequence length="209" mass="22875">MISALIDTGSARTYFGASVKNILNRNQIYPTSLAQGTAEMADGTTVETMGNFQFQVIIADQSWMVNAIHLPTLNVDFILGLDFLGTYQARIDLRKGSLELGGGSQVTRQKSTGEVEAPDHSRIAGISSPNAAKLSRKYSGPYRVSKIISPVIVELQDLGNPRRKSRVHVKELKAIPSSDDEESQGGKLLVKAQSRQESSPVLQPLRWHQ</sequence>
<organism evidence="2">
    <name type="scientific">Photinus pyralis</name>
    <name type="common">Common eastern firefly</name>
    <name type="synonym">Lampyris pyralis</name>
    <dbReference type="NCBI Taxonomy" id="7054"/>
    <lineage>
        <taxon>Eukaryota</taxon>
        <taxon>Metazoa</taxon>
        <taxon>Ecdysozoa</taxon>
        <taxon>Arthropoda</taxon>
        <taxon>Hexapoda</taxon>
        <taxon>Insecta</taxon>
        <taxon>Pterygota</taxon>
        <taxon>Neoptera</taxon>
        <taxon>Endopterygota</taxon>
        <taxon>Coleoptera</taxon>
        <taxon>Polyphaga</taxon>
        <taxon>Elateriformia</taxon>
        <taxon>Elateroidea</taxon>
        <taxon>Lampyridae</taxon>
        <taxon>Lampyrinae</taxon>
        <taxon>Photinus</taxon>
    </lineage>
</organism>
<evidence type="ECO:0008006" key="3">
    <source>
        <dbReference type="Google" id="ProtNLM"/>
    </source>
</evidence>
<feature type="region of interest" description="Disordered" evidence="1">
    <location>
        <begin position="162"/>
        <end position="209"/>
    </location>
</feature>
<evidence type="ECO:0000313" key="2">
    <source>
        <dbReference type="EMBL" id="JAV63239.1"/>
    </source>
</evidence>
<dbReference type="Gene3D" id="2.40.70.10">
    <property type="entry name" value="Acid Proteases"/>
    <property type="match status" value="1"/>
</dbReference>
<name>A0A1Y1KP82_PHOPY</name>